<dbReference type="STRING" id="34027.SAMN05421829_101249"/>
<evidence type="ECO:0000256" key="8">
    <source>
        <dbReference type="ARBA" id="ARBA00022842"/>
    </source>
</evidence>
<dbReference type="InterPro" id="IPR000836">
    <property type="entry name" value="PRTase_dom"/>
</dbReference>
<evidence type="ECO:0000256" key="7">
    <source>
        <dbReference type="ARBA" id="ARBA00022840"/>
    </source>
</evidence>
<keyword evidence="6 11" id="KW-0418">Kinase</keyword>
<dbReference type="GO" id="GO:0005737">
    <property type="term" value="C:cytoplasm"/>
    <property type="evidence" value="ECO:0007669"/>
    <property type="project" value="TreeGrafter"/>
</dbReference>
<protein>
    <recommendedName>
        <fullName evidence="1">ribose-phosphate diphosphokinase</fullName>
        <ecNumber evidence="1">2.7.6.1</ecNumber>
    </recommendedName>
</protein>
<reference evidence="12" key="1">
    <citation type="submission" date="2017-01" db="EMBL/GenBank/DDBJ databases">
        <authorList>
            <person name="Varghese N."/>
            <person name="Submissions S."/>
        </authorList>
    </citation>
    <scope>NUCLEOTIDE SEQUENCE [LARGE SCALE GENOMIC DNA]</scope>
    <source>
        <strain evidence="12">ATCC 51758</strain>
    </source>
</reference>
<dbReference type="NCBIfam" id="TIGR01251">
    <property type="entry name" value="ribP_PPkin"/>
    <property type="match status" value="1"/>
</dbReference>
<dbReference type="InterPro" id="IPR000842">
    <property type="entry name" value="PRib_PP_synth_CS"/>
</dbReference>
<sequence>MNDALRIFACNSNRALAAEICDTLGLALSPLEISRFSNDNLHVQIRDNVRERDVFVVQSFTEPVSDHIMELMITLDALRSASARRVTAVIPYYSYARSDKKDAPRISITGRLIADMLQTAGANRVLTMDLHADQVHGFFSVPVDHLTAIPTIAEHFRRHHDLAHMVAVATDAGGAKRVGRFSERLGIPMAIIDKRRVSDTNVTHGEVVGNVKGHDVVIFEDEISTGGTLLSTIGTLKAAGARSIHVGAVHAVLCGPAIDRLRDAPIESIVVTNTVHMPPGKRLDKITQLTVAPLFASAIERIHSGESVGALFE</sequence>
<dbReference type="SMART" id="SM01400">
    <property type="entry name" value="Pribosyltran_N"/>
    <property type="match status" value="1"/>
</dbReference>
<keyword evidence="4" id="KW-0545">Nucleotide biosynthesis</keyword>
<evidence type="ECO:0000259" key="10">
    <source>
        <dbReference type="Pfam" id="PF13793"/>
    </source>
</evidence>
<dbReference type="SUPFAM" id="SSF53271">
    <property type="entry name" value="PRTase-like"/>
    <property type="match status" value="2"/>
</dbReference>
<dbReference type="Pfam" id="PF13793">
    <property type="entry name" value="Pribosyltran_N"/>
    <property type="match status" value="1"/>
</dbReference>
<dbReference type="GO" id="GO:0002189">
    <property type="term" value="C:ribose phosphate diphosphokinase complex"/>
    <property type="evidence" value="ECO:0007669"/>
    <property type="project" value="TreeGrafter"/>
</dbReference>
<evidence type="ECO:0000256" key="5">
    <source>
        <dbReference type="ARBA" id="ARBA00022741"/>
    </source>
</evidence>
<dbReference type="PANTHER" id="PTHR10210:SF32">
    <property type="entry name" value="RIBOSE-PHOSPHATE PYROPHOSPHOKINASE 2"/>
    <property type="match status" value="1"/>
</dbReference>
<evidence type="ECO:0000256" key="1">
    <source>
        <dbReference type="ARBA" id="ARBA00013247"/>
    </source>
</evidence>
<dbReference type="AlphaFoldDB" id="A0A1N6NDP8"/>
<dbReference type="RefSeq" id="WP_076600277.1">
    <property type="nucleotide sequence ID" value="NZ_FTMD01000001.1"/>
</dbReference>
<gene>
    <name evidence="11" type="ORF">SAMN05421829_101249</name>
</gene>
<name>A0A1N6NDP8_9RHOO</name>
<dbReference type="EMBL" id="FTMD01000001">
    <property type="protein sequence ID" value="SIP90182.1"/>
    <property type="molecule type" value="Genomic_DNA"/>
</dbReference>
<dbReference type="GO" id="GO:0000287">
    <property type="term" value="F:magnesium ion binding"/>
    <property type="evidence" value="ECO:0007669"/>
    <property type="project" value="InterPro"/>
</dbReference>
<dbReference type="OrthoDB" id="9777067at2"/>
<dbReference type="FunFam" id="3.40.50.2020:FF:000007">
    <property type="entry name" value="Ribose-phosphate pyrophosphokinase"/>
    <property type="match status" value="1"/>
</dbReference>
<dbReference type="NCBIfam" id="NF002320">
    <property type="entry name" value="PRK01259.1"/>
    <property type="match status" value="1"/>
</dbReference>
<evidence type="ECO:0000313" key="11">
    <source>
        <dbReference type="EMBL" id="SIP90182.1"/>
    </source>
</evidence>
<keyword evidence="7" id="KW-0067">ATP-binding</keyword>
<evidence type="ECO:0000256" key="2">
    <source>
        <dbReference type="ARBA" id="ARBA00022679"/>
    </source>
</evidence>
<dbReference type="InterPro" id="IPR005946">
    <property type="entry name" value="Rib-P_diPkinase"/>
</dbReference>
<keyword evidence="3" id="KW-0479">Metal-binding</keyword>
<dbReference type="GO" id="GO:0006164">
    <property type="term" value="P:purine nucleotide biosynthetic process"/>
    <property type="evidence" value="ECO:0007669"/>
    <property type="project" value="TreeGrafter"/>
</dbReference>
<dbReference type="PROSITE" id="PS00114">
    <property type="entry name" value="PRPP_SYNTHASE"/>
    <property type="match status" value="1"/>
</dbReference>
<evidence type="ECO:0000313" key="12">
    <source>
        <dbReference type="Proteomes" id="UP000186819"/>
    </source>
</evidence>
<evidence type="ECO:0000256" key="6">
    <source>
        <dbReference type="ARBA" id="ARBA00022777"/>
    </source>
</evidence>
<dbReference type="EC" id="2.7.6.1" evidence="1"/>
<organism evidence="11 12">
    <name type="scientific">Aromatoleum tolulyticum</name>
    <dbReference type="NCBI Taxonomy" id="34027"/>
    <lineage>
        <taxon>Bacteria</taxon>
        <taxon>Pseudomonadati</taxon>
        <taxon>Pseudomonadota</taxon>
        <taxon>Betaproteobacteria</taxon>
        <taxon>Rhodocyclales</taxon>
        <taxon>Rhodocyclaceae</taxon>
        <taxon>Aromatoleum</taxon>
    </lineage>
</organism>
<accession>A0A1N6NDP8</accession>
<evidence type="ECO:0000256" key="9">
    <source>
        <dbReference type="ARBA" id="ARBA00049535"/>
    </source>
</evidence>
<comment type="catalytic activity">
    <reaction evidence="9">
        <text>D-ribose 5-phosphate + ATP = 5-phospho-alpha-D-ribose 1-diphosphate + AMP + H(+)</text>
        <dbReference type="Rhea" id="RHEA:15609"/>
        <dbReference type="ChEBI" id="CHEBI:15378"/>
        <dbReference type="ChEBI" id="CHEBI:30616"/>
        <dbReference type="ChEBI" id="CHEBI:58017"/>
        <dbReference type="ChEBI" id="CHEBI:78346"/>
        <dbReference type="ChEBI" id="CHEBI:456215"/>
        <dbReference type="EC" id="2.7.6.1"/>
    </reaction>
</comment>
<dbReference type="Pfam" id="PF14572">
    <property type="entry name" value="Pribosyl_synth"/>
    <property type="match status" value="1"/>
</dbReference>
<dbReference type="Gene3D" id="3.40.50.2020">
    <property type="match status" value="2"/>
</dbReference>
<dbReference type="GO" id="GO:0006015">
    <property type="term" value="P:5-phosphoribose 1-diphosphate biosynthetic process"/>
    <property type="evidence" value="ECO:0007669"/>
    <property type="project" value="TreeGrafter"/>
</dbReference>
<dbReference type="Proteomes" id="UP000186819">
    <property type="component" value="Unassembled WGS sequence"/>
</dbReference>
<dbReference type="PANTHER" id="PTHR10210">
    <property type="entry name" value="RIBOSE-PHOSPHATE DIPHOSPHOKINASE FAMILY MEMBER"/>
    <property type="match status" value="1"/>
</dbReference>
<dbReference type="InterPro" id="IPR029099">
    <property type="entry name" value="Pribosyltran_N"/>
</dbReference>
<dbReference type="GO" id="GO:0009156">
    <property type="term" value="P:ribonucleoside monophosphate biosynthetic process"/>
    <property type="evidence" value="ECO:0007669"/>
    <property type="project" value="InterPro"/>
</dbReference>
<dbReference type="InterPro" id="IPR029057">
    <property type="entry name" value="PRTase-like"/>
</dbReference>
<dbReference type="GO" id="GO:0004749">
    <property type="term" value="F:ribose phosphate diphosphokinase activity"/>
    <property type="evidence" value="ECO:0007669"/>
    <property type="project" value="UniProtKB-EC"/>
</dbReference>
<keyword evidence="12" id="KW-1185">Reference proteome</keyword>
<keyword evidence="5" id="KW-0547">Nucleotide-binding</keyword>
<keyword evidence="8" id="KW-0460">Magnesium</keyword>
<dbReference type="GO" id="GO:0016301">
    <property type="term" value="F:kinase activity"/>
    <property type="evidence" value="ECO:0007669"/>
    <property type="project" value="UniProtKB-KW"/>
</dbReference>
<evidence type="ECO:0000256" key="4">
    <source>
        <dbReference type="ARBA" id="ARBA00022727"/>
    </source>
</evidence>
<proteinExistence type="predicted"/>
<dbReference type="GO" id="GO:0005524">
    <property type="term" value="F:ATP binding"/>
    <property type="evidence" value="ECO:0007669"/>
    <property type="project" value="UniProtKB-KW"/>
</dbReference>
<feature type="domain" description="Ribose-phosphate pyrophosphokinase N-terminal" evidence="10">
    <location>
        <begin position="6"/>
        <end position="121"/>
    </location>
</feature>
<dbReference type="CDD" id="cd06223">
    <property type="entry name" value="PRTases_typeI"/>
    <property type="match status" value="1"/>
</dbReference>
<evidence type="ECO:0000256" key="3">
    <source>
        <dbReference type="ARBA" id="ARBA00022723"/>
    </source>
</evidence>
<keyword evidence="2" id="KW-0808">Transferase</keyword>